<gene>
    <name evidence="2" type="ORF">PGLA1383_LOCUS41682</name>
</gene>
<proteinExistence type="predicted"/>
<sequence>MGVKRKAEEQLSATQLRNARKRAANKKDKKEVRTQQDPSLQYIADPLQTPMVLEAQQFFRGLGNCGQTLPVHLGPLQGWRTSAKLA</sequence>
<comment type="caution">
    <text evidence="2">The sequence shown here is derived from an EMBL/GenBank/DDBJ whole genome shotgun (WGS) entry which is preliminary data.</text>
</comment>
<feature type="compositionally biased region" description="Basic and acidic residues" evidence="1">
    <location>
        <begin position="25"/>
        <end position="34"/>
    </location>
</feature>
<keyword evidence="3" id="KW-1185">Reference proteome</keyword>
<evidence type="ECO:0000256" key="1">
    <source>
        <dbReference type="SAM" id="MobiDB-lite"/>
    </source>
</evidence>
<dbReference type="AlphaFoldDB" id="A0A813GPL0"/>
<organism evidence="2 3">
    <name type="scientific">Polarella glacialis</name>
    <name type="common">Dinoflagellate</name>
    <dbReference type="NCBI Taxonomy" id="89957"/>
    <lineage>
        <taxon>Eukaryota</taxon>
        <taxon>Sar</taxon>
        <taxon>Alveolata</taxon>
        <taxon>Dinophyceae</taxon>
        <taxon>Suessiales</taxon>
        <taxon>Suessiaceae</taxon>
        <taxon>Polarella</taxon>
    </lineage>
</organism>
<evidence type="ECO:0000313" key="3">
    <source>
        <dbReference type="Proteomes" id="UP000654075"/>
    </source>
</evidence>
<dbReference type="Proteomes" id="UP000654075">
    <property type="component" value="Unassembled WGS sequence"/>
</dbReference>
<dbReference type="OrthoDB" id="10250660at2759"/>
<dbReference type="EMBL" id="CAJNNV010028424">
    <property type="protein sequence ID" value="CAE8624572.1"/>
    <property type="molecule type" value="Genomic_DNA"/>
</dbReference>
<accession>A0A813GPL0</accession>
<name>A0A813GPL0_POLGL</name>
<feature type="non-terminal residue" evidence="2">
    <location>
        <position position="86"/>
    </location>
</feature>
<reference evidence="2" key="1">
    <citation type="submission" date="2021-02" db="EMBL/GenBank/DDBJ databases">
        <authorList>
            <person name="Dougan E. K."/>
            <person name="Rhodes N."/>
            <person name="Thang M."/>
            <person name="Chan C."/>
        </authorList>
    </citation>
    <scope>NUCLEOTIDE SEQUENCE</scope>
</reference>
<evidence type="ECO:0000313" key="2">
    <source>
        <dbReference type="EMBL" id="CAE8624572.1"/>
    </source>
</evidence>
<feature type="region of interest" description="Disordered" evidence="1">
    <location>
        <begin position="19"/>
        <end position="39"/>
    </location>
</feature>
<protein>
    <submittedName>
        <fullName evidence="2">Uncharacterized protein</fullName>
    </submittedName>
</protein>